<organism evidence="6 7">
    <name type="scientific">Streptomyces oryzae</name>
    <dbReference type="NCBI Taxonomy" id="1434886"/>
    <lineage>
        <taxon>Bacteria</taxon>
        <taxon>Bacillati</taxon>
        <taxon>Actinomycetota</taxon>
        <taxon>Actinomycetes</taxon>
        <taxon>Kitasatosporales</taxon>
        <taxon>Streptomycetaceae</taxon>
        <taxon>Streptomyces</taxon>
    </lineage>
</organism>
<reference evidence="6 7" key="1">
    <citation type="submission" date="2020-11" db="EMBL/GenBank/DDBJ databases">
        <title>Streptomyces spirodelae sp. nov., isolated from duckweed.</title>
        <authorList>
            <person name="Saimee Y."/>
            <person name="Duangmal K."/>
        </authorList>
    </citation>
    <scope>NUCLEOTIDE SEQUENCE [LARGE SCALE GENOMIC DNA]</scope>
    <source>
        <strain evidence="6 7">S16-07</strain>
    </source>
</reference>
<evidence type="ECO:0000256" key="1">
    <source>
        <dbReference type="ARBA" id="ARBA00022630"/>
    </source>
</evidence>
<dbReference type="Gene3D" id="3.50.50.60">
    <property type="entry name" value="FAD/NAD(P)-binding domain"/>
    <property type="match status" value="2"/>
</dbReference>
<dbReference type="PRINTS" id="PR00469">
    <property type="entry name" value="PNDRDTASEII"/>
</dbReference>
<evidence type="ECO:0000313" key="6">
    <source>
        <dbReference type="EMBL" id="MBO8193331.1"/>
    </source>
</evidence>
<dbReference type="InterPro" id="IPR036188">
    <property type="entry name" value="FAD/NAD-bd_sf"/>
</dbReference>
<dbReference type="PRINTS" id="PR00368">
    <property type="entry name" value="FADPNR"/>
</dbReference>
<name>A0ABS3XD82_9ACTN</name>
<evidence type="ECO:0000313" key="7">
    <source>
        <dbReference type="Proteomes" id="UP001519064"/>
    </source>
</evidence>
<keyword evidence="7" id="KW-1185">Reference proteome</keyword>
<dbReference type="InterPro" id="IPR023753">
    <property type="entry name" value="FAD/NAD-binding_dom"/>
</dbReference>
<accession>A0ABS3XD82</accession>
<protein>
    <submittedName>
        <fullName evidence="6">NAD(P)/FAD-dependent oxidoreductase</fullName>
    </submittedName>
</protein>
<comment type="catalytic activity">
    <reaction evidence="3">
        <text>[thioredoxin]-dithiol + NADP(+) = [thioredoxin]-disulfide + NADPH + H(+)</text>
        <dbReference type="Rhea" id="RHEA:20345"/>
        <dbReference type="Rhea" id="RHEA-COMP:10698"/>
        <dbReference type="Rhea" id="RHEA-COMP:10700"/>
        <dbReference type="ChEBI" id="CHEBI:15378"/>
        <dbReference type="ChEBI" id="CHEBI:29950"/>
        <dbReference type="ChEBI" id="CHEBI:50058"/>
        <dbReference type="ChEBI" id="CHEBI:57783"/>
        <dbReference type="ChEBI" id="CHEBI:58349"/>
        <dbReference type="EC" id="1.8.1.9"/>
    </reaction>
</comment>
<gene>
    <name evidence="6" type="ORF">ITI46_16905</name>
</gene>
<evidence type="ECO:0000256" key="2">
    <source>
        <dbReference type="ARBA" id="ARBA00023002"/>
    </source>
</evidence>
<sequence>MSDSKSPRRGHDTREKPAGAGDEKPAGAAKKVTTGTAGKVYDVVVVGAGAGGLNAALVLARARRTVAVVDAGRPRNAPSAHMYGFLSRDGMSPAALLEAGRAELSGYGVDFFDNHVDEISHGFFVRLSGGAVLKARRIVVATGLRDQLPGLPGIRERWGRDLLHCPFCHAYEVRDEPLGVLGTHPAGVNQALLLAQWSPDIVYFPHTRALSDQDRERLTARGVRIAEGEIKSLAVDDGQLRGVELTDGRVVPRGAVFVFPDMVPNDALLTGLGCAKDEQGRVATDRSGRTSVFGVWAVGNVVDPRAQVVTAAGMGSAAAFALTHDLVDEDVERAVEEHRATAPAPQAAAL</sequence>
<feature type="region of interest" description="Disordered" evidence="4">
    <location>
        <begin position="1"/>
        <end position="30"/>
    </location>
</feature>
<feature type="domain" description="FAD/NAD(P)-binding" evidence="5">
    <location>
        <begin position="41"/>
        <end position="313"/>
    </location>
</feature>
<dbReference type="SUPFAM" id="SSF51905">
    <property type="entry name" value="FAD/NAD(P)-binding domain"/>
    <property type="match status" value="1"/>
</dbReference>
<evidence type="ECO:0000256" key="4">
    <source>
        <dbReference type="SAM" id="MobiDB-lite"/>
    </source>
</evidence>
<dbReference type="RefSeq" id="WP_209240391.1">
    <property type="nucleotide sequence ID" value="NZ_JADKMA010000078.1"/>
</dbReference>
<dbReference type="InterPro" id="IPR050097">
    <property type="entry name" value="Ferredoxin-NADP_redctase_2"/>
</dbReference>
<dbReference type="PANTHER" id="PTHR48105">
    <property type="entry name" value="THIOREDOXIN REDUCTASE 1-RELATED-RELATED"/>
    <property type="match status" value="1"/>
</dbReference>
<dbReference type="Pfam" id="PF07992">
    <property type="entry name" value="Pyr_redox_2"/>
    <property type="match status" value="1"/>
</dbReference>
<keyword evidence="2" id="KW-0560">Oxidoreductase</keyword>
<feature type="compositionally biased region" description="Basic and acidic residues" evidence="4">
    <location>
        <begin position="1"/>
        <end position="25"/>
    </location>
</feature>
<keyword evidence="1" id="KW-0285">Flavoprotein</keyword>
<dbReference type="EMBL" id="JADKMA010000078">
    <property type="protein sequence ID" value="MBO8193331.1"/>
    <property type="molecule type" value="Genomic_DNA"/>
</dbReference>
<evidence type="ECO:0000259" key="5">
    <source>
        <dbReference type="Pfam" id="PF07992"/>
    </source>
</evidence>
<dbReference type="Proteomes" id="UP001519064">
    <property type="component" value="Unassembled WGS sequence"/>
</dbReference>
<evidence type="ECO:0000256" key="3">
    <source>
        <dbReference type="ARBA" id="ARBA00048132"/>
    </source>
</evidence>
<comment type="caution">
    <text evidence="6">The sequence shown here is derived from an EMBL/GenBank/DDBJ whole genome shotgun (WGS) entry which is preliminary data.</text>
</comment>
<proteinExistence type="predicted"/>